<evidence type="ECO:0000256" key="2">
    <source>
        <dbReference type="ARBA" id="ARBA00023125"/>
    </source>
</evidence>
<dbReference type="PROSITE" id="PS50995">
    <property type="entry name" value="HTH_MARR_2"/>
    <property type="match status" value="1"/>
</dbReference>
<evidence type="ECO:0000313" key="5">
    <source>
        <dbReference type="EMBL" id="MBB3860017.1"/>
    </source>
</evidence>
<protein>
    <submittedName>
        <fullName evidence="5">DNA-binding MarR family transcriptional regulator</fullName>
    </submittedName>
</protein>
<dbReference type="SUPFAM" id="SSF46785">
    <property type="entry name" value="Winged helix' DNA-binding domain"/>
    <property type="match status" value="1"/>
</dbReference>
<keyword evidence="2 5" id="KW-0238">DNA-binding</keyword>
<keyword evidence="1" id="KW-0805">Transcription regulation</keyword>
<dbReference type="InterPro" id="IPR036388">
    <property type="entry name" value="WH-like_DNA-bd_sf"/>
</dbReference>
<dbReference type="GO" id="GO:0003700">
    <property type="term" value="F:DNA-binding transcription factor activity"/>
    <property type="evidence" value="ECO:0007669"/>
    <property type="project" value="InterPro"/>
</dbReference>
<keyword evidence="6" id="KW-1185">Reference proteome</keyword>
<evidence type="ECO:0000256" key="1">
    <source>
        <dbReference type="ARBA" id="ARBA00023015"/>
    </source>
</evidence>
<dbReference type="Gene3D" id="1.10.10.10">
    <property type="entry name" value="Winged helix-like DNA-binding domain superfamily/Winged helix DNA-binding domain"/>
    <property type="match status" value="1"/>
</dbReference>
<dbReference type="EMBL" id="JACICY010000002">
    <property type="protein sequence ID" value="MBB3860017.1"/>
    <property type="molecule type" value="Genomic_DNA"/>
</dbReference>
<dbReference type="PRINTS" id="PR00598">
    <property type="entry name" value="HTHMARR"/>
</dbReference>
<dbReference type="PANTHER" id="PTHR42756:SF1">
    <property type="entry name" value="TRANSCRIPTIONAL REPRESSOR OF EMRAB OPERON"/>
    <property type="match status" value="1"/>
</dbReference>
<dbReference type="SMART" id="SM00347">
    <property type="entry name" value="HTH_MARR"/>
    <property type="match status" value="1"/>
</dbReference>
<evidence type="ECO:0000313" key="6">
    <source>
        <dbReference type="Proteomes" id="UP000562395"/>
    </source>
</evidence>
<dbReference type="PANTHER" id="PTHR42756">
    <property type="entry name" value="TRANSCRIPTIONAL REGULATOR, MARR"/>
    <property type="match status" value="1"/>
</dbReference>
<proteinExistence type="predicted"/>
<feature type="domain" description="HTH marR-type" evidence="4">
    <location>
        <begin position="1"/>
        <end position="134"/>
    </location>
</feature>
<dbReference type="Proteomes" id="UP000562395">
    <property type="component" value="Unassembled WGS sequence"/>
</dbReference>
<evidence type="ECO:0000256" key="3">
    <source>
        <dbReference type="ARBA" id="ARBA00023163"/>
    </source>
</evidence>
<gene>
    <name evidence="5" type="ORF">GGQ88_001278</name>
</gene>
<dbReference type="GO" id="GO:0003677">
    <property type="term" value="F:DNA binding"/>
    <property type="evidence" value="ECO:0007669"/>
    <property type="project" value="UniProtKB-KW"/>
</dbReference>
<comment type="caution">
    <text evidence="5">The sequence shown here is derived from an EMBL/GenBank/DDBJ whole genome shotgun (WGS) entry which is preliminary data.</text>
</comment>
<keyword evidence="3" id="KW-0804">Transcription</keyword>
<dbReference type="RefSeq" id="WP_183612273.1">
    <property type="nucleotide sequence ID" value="NZ_JACICY010000002.1"/>
</dbReference>
<sequence length="149" mass="16474">MEANVAYVSSDIGRLYRKRFAAAAKRFGVTGPQWRALATINRTPGTTQQALASWLEVEAITVARMIDRLSKLDLVERRDDPADRRRWRLYLTPKADELMIGMASCASAVIDESVAGLSAAEQQQLLALLERVRANLTDDVPTEAEPTDG</sequence>
<accession>A0A7W5ZXL1</accession>
<dbReference type="AlphaFoldDB" id="A0A7W5ZXL1"/>
<organism evidence="5 6">
    <name type="scientific">Novosphingobium hassiacum</name>
    <dbReference type="NCBI Taxonomy" id="173676"/>
    <lineage>
        <taxon>Bacteria</taxon>
        <taxon>Pseudomonadati</taxon>
        <taxon>Pseudomonadota</taxon>
        <taxon>Alphaproteobacteria</taxon>
        <taxon>Sphingomonadales</taxon>
        <taxon>Sphingomonadaceae</taxon>
        <taxon>Novosphingobium</taxon>
    </lineage>
</organism>
<reference evidence="5 6" key="1">
    <citation type="submission" date="2020-08" db="EMBL/GenBank/DDBJ databases">
        <title>Genomic Encyclopedia of Type Strains, Phase IV (KMG-IV): sequencing the most valuable type-strain genomes for metagenomic binning, comparative biology and taxonomic classification.</title>
        <authorList>
            <person name="Goeker M."/>
        </authorList>
    </citation>
    <scope>NUCLEOTIDE SEQUENCE [LARGE SCALE GENOMIC DNA]</scope>
    <source>
        <strain evidence="5 6">DSM 14552</strain>
    </source>
</reference>
<dbReference type="InterPro" id="IPR000835">
    <property type="entry name" value="HTH_MarR-typ"/>
</dbReference>
<evidence type="ECO:0000259" key="4">
    <source>
        <dbReference type="PROSITE" id="PS50995"/>
    </source>
</evidence>
<dbReference type="Pfam" id="PF12802">
    <property type="entry name" value="MarR_2"/>
    <property type="match status" value="1"/>
</dbReference>
<dbReference type="InterPro" id="IPR036390">
    <property type="entry name" value="WH_DNA-bd_sf"/>
</dbReference>
<name>A0A7W5ZXL1_9SPHN</name>